<evidence type="ECO:0000313" key="1">
    <source>
        <dbReference type="EMBL" id="ANT41211.1"/>
    </source>
</evidence>
<dbReference type="GeneID" id="29063921"/>
<proteinExistence type="predicted"/>
<accession>A0A1B1PAM2</accession>
<protein>
    <submittedName>
        <fullName evidence="1">Uncharacterized protein</fullName>
    </submittedName>
</protein>
<evidence type="ECO:0000313" key="2">
    <source>
        <dbReference type="Proteomes" id="UP000201988"/>
    </source>
</evidence>
<dbReference type="EMBL" id="KX349901">
    <property type="protein sequence ID" value="ANT41211.1"/>
    <property type="molecule type" value="Genomic_DNA"/>
</dbReference>
<dbReference type="RefSeq" id="YP_009281724.1">
    <property type="nucleotide sequence ID" value="NC_031032.1"/>
</dbReference>
<organism evidence="1 2">
    <name type="scientific">Bacillus phage Stitch</name>
    <dbReference type="NCBI Taxonomy" id="1874002"/>
    <lineage>
        <taxon>Viruses</taxon>
        <taxon>Duplodnaviria</taxon>
        <taxon>Heunggongvirae</taxon>
        <taxon>Uroviricota</taxon>
        <taxon>Caudoviricetes</taxon>
        <taxon>Salasmaviridae</taxon>
        <taxon>Northropvirinae</taxon>
        <taxon>Claudivirus</taxon>
        <taxon>Claudivirus stitch</taxon>
    </lineage>
</organism>
<gene>
    <name evidence="1" type="ORF">STITCH_12</name>
</gene>
<name>A0A1B1PAM2_9CAUD</name>
<reference evidence="2" key="1">
    <citation type="submission" date="2016-05" db="EMBL/GenBank/DDBJ databases">
        <authorList>
            <person name="Brouilette A.K."/>
            <person name="Todd E.A."/>
            <person name="Brooke A."/>
            <person name="Cochran E."/>
            <person name="Alali E.A."/>
            <person name="Alhouri R.A."/>
            <person name="Bannister J.W."/>
            <person name="Churchin D.C."/>
            <person name="Colclough C.L."/>
            <person name="Gibbs D.R."/>
            <person name="Graca A.E."/>
            <person name="Helton M.C."/>
            <person name="Hoerster J.O."/>
            <person name="Irvin A.N."/>
            <person name="Johnson S."/>
            <person name="Kasprzak M.L."/>
            <person name="Marchese A.R."/>
            <person name="Minahan N.T."/>
            <person name="Sauder A.B."/>
            <person name="Straub J.C."/>
            <person name="Torres C.T."/>
            <person name="Scott C.M."/>
            <person name="Temple L.M."/>
        </authorList>
    </citation>
    <scope>NUCLEOTIDE SEQUENCE [LARGE SCALE GENOMIC DNA]</scope>
</reference>
<dbReference type="Proteomes" id="UP000201988">
    <property type="component" value="Segment"/>
</dbReference>
<keyword evidence="2" id="KW-1185">Reference proteome</keyword>
<sequence>MINPLEKFKRKEMIEVVKEMDIKTIEMMINLKEIQDKKKGMKK</sequence>
<dbReference type="KEGG" id="vg:29063921"/>